<evidence type="ECO:0000256" key="2">
    <source>
        <dbReference type="ARBA" id="ARBA00012729"/>
    </source>
</evidence>
<reference evidence="4 5" key="1">
    <citation type="journal article" date="2012" name="Eukaryot. Cell">
        <title>Draft genome sequence of Aspergillus oryzae strain 3.042.</title>
        <authorList>
            <person name="Zhao G."/>
            <person name="Yao Y."/>
            <person name="Qi W."/>
            <person name="Wang C."/>
            <person name="Hou L."/>
            <person name="Zeng B."/>
            <person name="Cao X."/>
        </authorList>
    </citation>
    <scope>NUCLEOTIDE SEQUENCE [LARGE SCALE GENOMIC DNA]</scope>
    <source>
        <strain evidence="4 5">3.042</strain>
    </source>
</reference>
<accession>I8U9F2</accession>
<dbReference type="PANTHER" id="PTHR11177">
    <property type="entry name" value="CHITINASE"/>
    <property type="match status" value="1"/>
</dbReference>
<comment type="similarity">
    <text evidence="1">Belongs to the glycosyl hydrolase 18 family. Chitinase class V subfamily.</text>
</comment>
<comment type="caution">
    <text evidence="4">The sequence shown here is derived from an EMBL/GenBank/DDBJ whole genome shotgun (WGS) entry which is preliminary data.</text>
</comment>
<evidence type="ECO:0000256" key="1">
    <source>
        <dbReference type="ARBA" id="ARBA00008682"/>
    </source>
</evidence>
<dbReference type="InterPro" id="IPR050314">
    <property type="entry name" value="Glycosyl_Hydrlase_18"/>
</dbReference>
<dbReference type="InterPro" id="IPR017853">
    <property type="entry name" value="GH"/>
</dbReference>
<name>I8U9F2_ASPO3</name>
<dbReference type="Gene3D" id="3.10.50.10">
    <property type="match status" value="1"/>
</dbReference>
<protein>
    <recommendedName>
        <fullName evidence="2">chitinase</fullName>
        <ecNumber evidence="2">3.2.1.14</ecNumber>
    </recommendedName>
</protein>
<evidence type="ECO:0000313" key="4">
    <source>
        <dbReference type="EMBL" id="EIT83555.1"/>
    </source>
</evidence>
<dbReference type="GO" id="GO:0005975">
    <property type="term" value="P:carbohydrate metabolic process"/>
    <property type="evidence" value="ECO:0007669"/>
    <property type="project" value="InterPro"/>
</dbReference>
<dbReference type="InterPro" id="IPR029070">
    <property type="entry name" value="Chitinase_insertion_sf"/>
</dbReference>
<dbReference type="EMBL" id="AKHY01000002">
    <property type="protein sequence ID" value="EIT83555.1"/>
    <property type="molecule type" value="Genomic_DNA"/>
</dbReference>
<dbReference type="SUPFAM" id="SSF54556">
    <property type="entry name" value="Chitinase insertion domain"/>
    <property type="match status" value="1"/>
</dbReference>
<dbReference type="HOGENOM" id="CLU_2209474_0_0_1"/>
<dbReference type="EC" id="3.2.1.14" evidence="2"/>
<dbReference type="Pfam" id="PF00704">
    <property type="entry name" value="Glyco_hydro_18"/>
    <property type="match status" value="1"/>
</dbReference>
<evidence type="ECO:0000313" key="5">
    <source>
        <dbReference type="Proteomes" id="UP000002812"/>
    </source>
</evidence>
<dbReference type="PROSITE" id="PS51910">
    <property type="entry name" value="GH18_2"/>
    <property type="match status" value="1"/>
</dbReference>
<organism evidence="4 5">
    <name type="scientific">Aspergillus oryzae (strain 3.042)</name>
    <name type="common">Yellow koji mold</name>
    <dbReference type="NCBI Taxonomy" id="1160506"/>
    <lineage>
        <taxon>Eukaryota</taxon>
        <taxon>Fungi</taxon>
        <taxon>Dikarya</taxon>
        <taxon>Ascomycota</taxon>
        <taxon>Pezizomycotina</taxon>
        <taxon>Eurotiomycetes</taxon>
        <taxon>Eurotiomycetidae</taxon>
        <taxon>Eurotiales</taxon>
        <taxon>Aspergillaceae</taxon>
        <taxon>Aspergillus</taxon>
        <taxon>Aspergillus subgen. Circumdati</taxon>
    </lineage>
</organism>
<gene>
    <name evidence="4" type="ORF">Ao3042_05069</name>
</gene>
<evidence type="ECO:0000259" key="3">
    <source>
        <dbReference type="PROSITE" id="PS51910"/>
    </source>
</evidence>
<dbReference type="InterPro" id="IPR001223">
    <property type="entry name" value="Glyco_hydro18_cat"/>
</dbReference>
<dbReference type="GO" id="GO:0008843">
    <property type="term" value="F:endochitinase activity"/>
    <property type="evidence" value="ECO:0007669"/>
    <property type="project" value="UniProtKB-EC"/>
</dbReference>
<dbReference type="Proteomes" id="UP000002812">
    <property type="component" value="Unassembled WGS sequence"/>
</dbReference>
<dbReference type="Gene3D" id="3.20.20.80">
    <property type="entry name" value="Glycosidases"/>
    <property type="match status" value="1"/>
</dbReference>
<reference evidence="5" key="2">
    <citation type="submission" date="2012-06" db="EMBL/GenBank/DDBJ databases">
        <title>Comparative genomic analyses of Aspergillus oryzae 3.042 and A. oryzae RIB40 for soy-sauce fermentation.</title>
        <authorList>
            <person name="Zhao G."/>
            <person name="Hou L."/>
            <person name="Wang C."/>
            <person name="Cao X."/>
        </authorList>
    </citation>
    <scope>NUCLEOTIDE SEQUENCE [LARGE SCALE GENOMIC DNA]</scope>
    <source>
        <strain evidence="5">3.042</strain>
    </source>
</reference>
<feature type="domain" description="GH18" evidence="3">
    <location>
        <begin position="1"/>
        <end position="107"/>
    </location>
</feature>
<dbReference type="PANTHER" id="PTHR11177:SF397">
    <property type="entry name" value="CHITINASE"/>
    <property type="match status" value="1"/>
</dbReference>
<sequence length="107" mass="11934">MGFGFYGRTFTLENSGYTAPDCPFTTGDTSGPCTHTSGYLAYYEIQDLLDKNPQITPAHGKEAAFLHFTYDKDQWISYDDKTTFKQKLDWARSVGLGGSLIWASDQG</sequence>
<dbReference type="SUPFAM" id="SSF51445">
    <property type="entry name" value="(Trans)glycosidases"/>
    <property type="match status" value="1"/>
</dbReference>
<dbReference type="AlphaFoldDB" id="I8U9F2"/>
<proteinExistence type="inferred from homology"/>